<protein>
    <submittedName>
        <fullName evidence="12">Na+/H+ antiporter</fullName>
    </submittedName>
</protein>
<keyword evidence="6" id="KW-0915">Sodium</keyword>
<keyword evidence="2" id="KW-0813">Transport</keyword>
<dbReference type="GO" id="GO:0015386">
    <property type="term" value="F:potassium:proton antiporter activity"/>
    <property type="evidence" value="ECO:0007669"/>
    <property type="project" value="TreeGrafter"/>
</dbReference>
<evidence type="ECO:0000256" key="6">
    <source>
        <dbReference type="ARBA" id="ARBA00023053"/>
    </source>
</evidence>
<evidence type="ECO:0000256" key="3">
    <source>
        <dbReference type="ARBA" id="ARBA00022475"/>
    </source>
</evidence>
<evidence type="ECO:0000259" key="11">
    <source>
        <dbReference type="Pfam" id="PF00999"/>
    </source>
</evidence>
<keyword evidence="7" id="KW-0406">Ion transport</keyword>
<gene>
    <name evidence="12" type="ORF">Pfl04_25090</name>
</gene>
<reference evidence="12" key="1">
    <citation type="submission" date="2021-01" db="EMBL/GenBank/DDBJ databases">
        <title>Whole genome shotgun sequence of Planosporangium flavigriseum NBRC 105377.</title>
        <authorList>
            <person name="Komaki H."/>
            <person name="Tamura T."/>
        </authorList>
    </citation>
    <scope>NUCLEOTIDE SEQUENCE</scope>
    <source>
        <strain evidence="12">NBRC 105377</strain>
    </source>
</reference>
<keyword evidence="4 10" id="KW-0812">Transmembrane</keyword>
<dbReference type="EMBL" id="BONU01000014">
    <property type="protein sequence ID" value="GIG74105.1"/>
    <property type="molecule type" value="Genomic_DNA"/>
</dbReference>
<dbReference type="RefSeq" id="WP_168075262.1">
    <property type="nucleotide sequence ID" value="NZ_BAAAQJ010000019.1"/>
</dbReference>
<feature type="transmembrane region" description="Helical" evidence="10">
    <location>
        <begin position="54"/>
        <end position="76"/>
    </location>
</feature>
<evidence type="ECO:0000313" key="12">
    <source>
        <dbReference type="EMBL" id="GIG74105.1"/>
    </source>
</evidence>
<evidence type="ECO:0000256" key="7">
    <source>
        <dbReference type="ARBA" id="ARBA00023065"/>
    </source>
</evidence>
<dbReference type="InterPro" id="IPR018422">
    <property type="entry name" value="Cation/H_exchanger_CPA1"/>
</dbReference>
<evidence type="ECO:0000256" key="10">
    <source>
        <dbReference type="SAM" id="Phobius"/>
    </source>
</evidence>
<evidence type="ECO:0000256" key="9">
    <source>
        <dbReference type="ARBA" id="ARBA00023201"/>
    </source>
</evidence>
<keyword evidence="5 10" id="KW-1133">Transmembrane helix</keyword>
<feature type="transmembrane region" description="Helical" evidence="10">
    <location>
        <begin position="182"/>
        <end position="202"/>
    </location>
</feature>
<evidence type="ECO:0000313" key="13">
    <source>
        <dbReference type="Proteomes" id="UP000653674"/>
    </source>
</evidence>
<proteinExistence type="predicted"/>
<keyword evidence="3" id="KW-1003">Cell membrane</keyword>
<name>A0A8J3LNT3_9ACTN</name>
<evidence type="ECO:0000256" key="4">
    <source>
        <dbReference type="ARBA" id="ARBA00022692"/>
    </source>
</evidence>
<keyword evidence="9" id="KW-0739">Sodium transport</keyword>
<comment type="subcellular location">
    <subcellularLocation>
        <location evidence="1">Cell membrane</location>
        <topology evidence="1">Multi-pass membrane protein</topology>
    </subcellularLocation>
</comment>
<evidence type="ECO:0000256" key="1">
    <source>
        <dbReference type="ARBA" id="ARBA00004651"/>
    </source>
</evidence>
<dbReference type="Proteomes" id="UP000653674">
    <property type="component" value="Unassembled WGS sequence"/>
</dbReference>
<evidence type="ECO:0000256" key="5">
    <source>
        <dbReference type="ARBA" id="ARBA00022989"/>
    </source>
</evidence>
<dbReference type="GO" id="GO:0051453">
    <property type="term" value="P:regulation of intracellular pH"/>
    <property type="evidence" value="ECO:0007669"/>
    <property type="project" value="TreeGrafter"/>
</dbReference>
<feature type="domain" description="Cation/H+ exchanger transmembrane" evidence="11">
    <location>
        <begin position="14"/>
        <end position="403"/>
    </location>
</feature>
<dbReference type="AlphaFoldDB" id="A0A8J3LNT3"/>
<comment type="caution">
    <text evidence="12">The sequence shown here is derived from an EMBL/GenBank/DDBJ whole genome shotgun (WGS) entry which is preliminary data.</text>
</comment>
<feature type="transmembrane region" description="Helical" evidence="10">
    <location>
        <begin position="268"/>
        <end position="289"/>
    </location>
</feature>
<dbReference type="Pfam" id="PF00999">
    <property type="entry name" value="Na_H_Exchanger"/>
    <property type="match status" value="1"/>
</dbReference>
<dbReference type="GO" id="GO:0098719">
    <property type="term" value="P:sodium ion import across plasma membrane"/>
    <property type="evidence" value="ECO:0007669"/>
    <property type="project" value="TreeGrafter"/>
</dbReference>
<evidence type="ECO:0000256" key="2">
    <source>
        <dbReference type="ARBA" id="ARBA00022448"/>
    </source>
</evidence>
<dbReference type="InterPro" id="IPR006153">
    <property type="entry name" value="Cation/H_exchanger_TM"/>
</dbReference>
<dbReference type="GO" id="GO:0005886">
    <property type="term" value="C:plasma membrane"/>
    <property type="evidence" value="ECO:0007669"/>
    <property type="project" value="UniProtKB-SubCell"/>
</dbReference>
<dbReference type="PANTHER" id="PTHR10110">
    <property type="entry name" value="SODIUM/HYDROGEN EXCHANGER"/>
    <property type="match status" value="1"/>
</dbReference>
<dbReference type="Gene3D" id="6.10.140.1330">
    <property type="match status" value="1"/>
</dbReference>
<keyword evidence="13" id="KW-1185">Reference proteome</keyword>
<dbReference type="PANTHER" id="PTHR10110:SF86">
    <property type="entry name" value="SODIUM_HYDROGEN EXCHANGER 7"/>
    <property type="match status" value="1"/>
</dbReference>
<dbReference type="GO" id="GO:0015385">
    <property type="term" value="F:sodium:proton antiporter activity"/>
    <property type="evidence" value="ECO:0007669"/>
    <property type="project" value="InterPro"/>
</dbReference>
<feature type="transmembrane region" description="Helical" evidence="10">
    <location>
        <begin position="295"/>
        <end position="321"/>
    </location>
</feature>
<accession>A0A8J3LNT3</accession>
<feature type="transmembrane region" description="Helical" evidence="10">
    <location>
        <begin position="378"/>
        <end position="402"/>
    </location>
</feature>
<sequence>MVETIALVLGGLVVVMAANAVAQRSGLPASVLLVVAGIAYGFLPGMNLPLDPHVVLYVVIPPLLYAAALESSLTALRNNARTVIGLSVGLVLATALIVGAGLNAVVATIPLAVGIAIGAAVAPPDPVAALSIGRRAGLSPRLITLVEGEGLLNDATALTILQVAVAAAVSGSFSVGHAVGQFLLVAAGGLACGAIAALLIARVRALITDPLIDNVLSLATPFAVYLVAEELHTSGVLAVVVAGLWLGHRSPSLQSSRARLQTRAVWHLVEFLLEGYVFVLIGQQLPAVIRGLSAYSTGTIVSAAAVTVGIVLLVRPLWLLVSAHLPARMHARLGGDPQGGNPPLSGRELLALSWAGTRGVITLAAAFTLPATTPARDLLLFCAYLVVLVTLIGQGLTFAPLVRRLNLPGTQVTRALTRNQARAAAVRAALERLTELSDADPELQPVITPLRRAAEARHKRYTDRVTLLSSIEDETLPVNGHYHAALHARREMIAAEREELLAWRDAGRLSDADMRILERELDHEESILPAPQA</sequence>
<feature type="transmembrane region" description="Helical" evidence="10">
    <location>
        <begin position="88"/>
        <end position="121"/>
    </location>
</feature>
<evidence type="ECO:0000256" key="8">
    <source>
        <dbReference type="ARBA" id="ARBA00023136"/>
    </source>
</evidence>
<keyword evidence="8 10" id="KW-0472">Membrane</keyword>
<organism evidence="12 13">
    <name type="scientific">Planosporangium flavigriseum</name>
    <dbReference type="NCBI Taxonomy" id="373681"/>
    <lineage>
        <taxon>Bacteria</taxon>
        <taxon>Bacillati</taxon>
        <taxon>Actinomycetota</taxon>
        <taxon>Actinomycetes</taxon>
        <taxon>Micromonosporales</taxon>
        <taxon>Micromonosporaceae</taxon>
        <taxon>Planosporangium</taxon>
    </lineage>
</organism>